<feature type="region of interest" description="Disordered" evidence="4">
    <location>
        <begin position="143"/>
        <end position="329"/>
    </location>
</feature>
<evidence type="ECO:0000256" key="3">
    <source>
        <dbReference type="PROSITE-ProRule" id="PRU00267"/>
    </source>
</evidence>
<dbReference type="PANTHER" id="PTHR46040">
    <property type="entry name" value="HIGH MOBILITY GROUP PROTEIN 2"/>
    <property type="match status" value="1"/>
</dbReference>
<dbReference type="Gene3D" id="1.10.30.10">
    <property type="entry name" value="High mobility group box domain"/>
    <property type="match status" value="1"/>
</dbReference>
<dbReference type="InterPro" id="IPR036910">
    <property type="entry name" value="HMG_box_dom_sf"/>
</dbReference>
<name>A0A8H3HJR9_9AGAM</name>
<comment type="caution">
    <text evidence="6">The sequence shown here is derived from an EMBL/GenBank/DDBJ whole genome shotgun (WGS) entry which is preliminary data.</text>
</comment>
<dbReference type="Proteomes" id="UP000663853">
    <property type="component" value="Unassembled WGS sequence"/>
</dbReference>
<accession>A0A8H3HJR9</accession>
<proteinExistence type="predicted"/>
<feature type="compositionally biased region" description="Low complexity" evidence="4">
    <location>
        <begin position="279"/>
        <end position="292"/>
    </location>
</feature>
<keyword evidence="2 3" id="KW-0539">Nucleus</keyword>
<feature type="region of interest" description="Disordered" evidence="4">
    <location>
        <begin position="392"/>
        <end position="608"/>
    </location>
</feature>
<dbReference type="SUPFAM" id="SSF47095">
    <property type="entry name" value="HMG-box"/>
    <property type="match status" value="1"/>
</dbReference>
<feature type="compositionally biased region" description="Basic residues" evidence="4">
    <location>
        <begin position="189"/>
        <end position="201"/>
    </location>
</feature>
<sequence length="608" mass="64868">MASSDRQPEGPSMEEFEGKQVELVDKLTEISTSMRQCADIFDSFTQFVRHFSFRPAAPETHVHHLPTKLAPSRGSGSAERSDQPSNVAQVESAGSPFHVQGAEGYRRSTHSYPPGPMLPPAAPTFHAAGLSGVHSSLASMHSIAGSSSYPSHRPSSSASGTGSGGAHETGTPSRRVVDVASSASERRISSGKHGKRKRPQHTKAGVLGDESDVDTGAEGSPRIEAHEVPSETGPALRRPVKRSAESMDESLGARVFLPRGKVGAGTPHIEDRPAEPATGPSIVVFSSGVGSSKTRAIHPRGPTQTSTKNRKEKKPKDPNAPKQPPPAYIVYQNEIRESMRTRFPTHSPTELVKEIAATWKTLPSSERQRYKDYANVKKDRWVAEFAAYQASLANPDESQKGSEGTFLATAGVSDSPPGSSPRQSPELSDSESDPHKVRRVVSQQDVPGTSGPYKHRGSVRASSSLPGPSLAGMPPSGESRPGRSGPEYGGQSQDSPIIMERSLSRHGYTPSPSPGLYGSMSIPLPSGSRTYPGHMEPRTSSTRLPSIGSLGFSHTLQPGPRELSPGPIREFSEAEGEPAAKRQRTKTDTPPEEEGGSGRLTHEGREAE</sequence>
<dbReference type="GO" id="GO:0003677">
    <property type="term" value="F:DNA binding"/>
    <property type="evidence" value="ECO:0007669"/>
    <property type="project" value="UniProtKB-UniRule"/>
</dbReference>
<dbReference type="GO" id="GO:0010468">
    <property type="term" value="P:regulation of gene expression"/>
    <property type="evidence" value="ECO:0007669"/>
    <property type="project" value="TreeGrafter"/>
</dbReference>
<organism evidence="6 7">
    <name type="scientific">Rhizoctonia solani</name>
    <dbReference type="NCBI Taxonomy" id="456999"/>
    <lineage>
        <taxon>Eukaryota</taxon>
        <taxon>Fungi</taxon>
        <taxon>Dikarya</taxon>
        <taxon>Basidiomycota</taxon>
        <taxon>Agaricomycotina</taxon>
        <taxon>Agaricomycetes</taxon>
        <taxon>Cantharellales</taxon>
        <taxon>Ceratobasidiaceae</taxon>
        <taxon>Rhizoctonia</taxon>
    </lineage>
</organism>
<reference evidence="6" key="1">
    <citation type="submission" date="2021-01" db="EMBL/GenBank/DDBJ databases">
        <authorList>
            <person name="Kaushik A."/>
        </authorList>
    </citation>
    <scope>NUCLEOTIDE SEQUENCE</scope>
    <source>
        <strain evidence="6">AG6-10EEA</strain>
    </source>
</reference>
<evidence type="ECO:0000256" key="2">
    <source>
        <dbReference type="ARBA" id="ARBA00023242"/>
    </source>
</evidence>
<dbReference type="PROSITE" id="PS50118">
    <property type="entry name" value="HMG_BOX_2"/>
    <property type="match status" value="1"/>
</dbReference>
<feature type="compositionally biased region" description="Pro residues" evidence="4">
    <location>
        <begin position="113"/>
        <end position="122"/>
    </location>
</feature>
<evidence type="ECO:0000313" key="6">
    <source>
        <dbReference type="EMBL" id="CAE6519309.1"/>
    </source>
</evidence>
<dbReference type="GO" id="GO:0005634">
    <property type="term" value="C:nucleus"/>
    <property type="evidence" value="ECO:0007669"/>
    <property type="project" value="UniProtKB-UniRule"/>
</dbReference>
<feature type="DNA-binding region" description="HMG box" evidence="3">
    <location>
        <begin position="321"/>
        <end position="389"/>
    </location>
</feature>
<dbReference type="InterPro" id="IPR051965">
    <property type="entry name" value="ChromReg_NeuronalGeneExpr"/>
</dbReference>
<evidence type="ECO:0000313" key="7">
    <source>
        <dbReference type="Proteomes" id="UP000663853"/>
    </source>
</evidence>
<feature type="compositionally biased region" description="Polar residues" evidence="4">
    <location>
        <begin position="416"/>
        <end position="427"/>
    </location>
</feature>
<evidence type="ECO:0000259" key="5">
    <source>
        <dbReference type="PROSITE" id="PS50118"/>
    </source>
</evidence>
<feature type="domain" description="HMG box" evidence="5">
    <location>
        <begin position="321"/>
        <end position="389"/>
    </location>
</feature>
<feature type="region of interest" description="Disordered" evidence="4">
    <location>
        <begin position="1"/>
        <end position="20"/>
    </location>
</feature>
<feature type="compositionally biased region" description="Low complexity" evidence="4">
    <location>
        <begin position="168"/>
        <end position="183"/>
    </location>
</feature>
<gene>
    <name evidence="6" type="ORF">RDB_LOCUS143365</name>
</gene>
<feature type="compositionally biased region" description="Low complexity" evidence="4">
    <location>
        <begin position="145"/>
        <end position="160"/>
    </location>
</feature>
<dbReference type="Pfam" id="PF00505">
    <property type="entry name" value="HMG_box"/>
    <property type="match status" value="1"/>
</dbReference>
<dbReference type="PANTHER" id="PTHR46040:SF3">
    <property type="entry name" value="HIGH MOBILITY GROUP PROTEIN 2"/>
    <property type="match status" value="1"/>
</dbReference>
<dbReference type="EMBL" id="CAJMXA010003879">
    <property type="protein sequence ID" value="CAE6519309.1"/>
    <property type="molecule type" value="Genomic_DNA"/>
</dbReference>
<feature type="region of interest" description="Disordered" evidence="4">
    <location>
        <begin position="56"/>
        <end position="126"/>
    </location>
</feature>
<dbReference type="InterPro" id="IPR009071">
    <property type="entry name" value="HMG_box_dom"/>
</dbReference>
<protein>
    <recommendedName>
        <fullName evidence="5">HMG box domain-containing protein</fullName>
    </recommendedName>
</protein>
<dbReference type="AlphaFoldDB" id="A0A8H3HJR9"/>
<dbReference type="SMART" id="SM00398">
    <property type="entry name" value="HMG"/>
    <property type="match status" value="1"/>
</dbReference>
<evidence type="ECO:0000256" key="4">
    <source>
        <dbReference type="SAM" id="MobiDB-lite"/>
    </source>
</evidence>
<keyword evidence="1 3" id="KW-0238">DNA-binding</keyword>
<evidence type="ECO:0000256" key="1">
    <source>
        <dbReference type="ARBA" id="ARBA00023125"/>
    </source>
</evidence>